<dbReference type="InterPro" id="IPR011990">
    <property type="entry name" value="TPR-like_helical_dom_sf"/>
</dbReference>
<keyword evidence="5 11" id="KW-0964">Secreted</keyword>
<dbReference type="EMBL" id="JRMP02000020">
    <property type="protein sequence ID" value="TLD92369.1"/>
    <property type="molecule type" value="Genomic_DNA"/>
</dbReference>
<evidence type="ECO:0000256" key="3">
    <source>
        <dbReference type="ARBA" id="ARBA00008486"/>
    </source>
</evidence>
<dbReference type="InterPro" id="IPR019734">
    <property type="entry name" value="TPR_rpt"/>
</dbReference>
<keyword evidence="9" id="KW-1015">Disulfide bond</keyword>
<dbReference type="Proteomes" id="UP000029714">
    <property type="component" value="Unassembled WGS sequence"/>
</dbReference>
<dbReference type="InterPro" id="IPR040239">
    <property type="entry name" value="HcpB-like"/>
</dbReference>
<keyword evidence="8" id="KW-0802">TPR repeat</keyword>
<accession>A0A347VTS8</accession>
<keyword evidence="6" id="KW-0677">Repeat</keyword>
<dbReference type="GO" id="GO:0046677">
    <property type="term" value="P:response to antibiotic"/>
    <property type="evidence" value="ECO:0007669"/>
    <property type="project" value="UniProtKB-KW"/>
</dbReference>
<reference evidence="14 15" key="1">
    <citation type="journal article" date="2014" name="Genome Announc.">
        <title>Draft genome sequences of eight enterohepatic helicobacter species isolated from both laboratory and wild rodents.</title>
        <authorList>
            <person name="Sheh A."/>
            <person name="Shen Z."/>
            <person name="Fox J.G."/>
        </authorList>
    </citation>
    <scope>NUCLEOTIDE SEQUENCE [LARGE SCALE GENOMIC DNA]</scope>
    <source>
        <strain evidence="14 15">MIT 97-6194</strain>
    </source>
</reference>
<comment type="function">
    <text evidence="11">Hydrolyzes 6-aminopenicillinic acid and 7-aminocephalosporanic acid (ACA) derivatives.</text>
</comment>
<name>A0A347VTS8_9HELI</name>
<keyword evidence="10" id="KW-0046">Antibiotic resistance</keyword>
<dbReference type="Pfam" id="PF13181">
    <property type="entry name" value="TPR_8"/>
    <property type="match status" value="1"/>
</dbReference>
<dbReference type="PANTHER" id="PTHR13891:SF1">
    <property type="entry name" value="CYTOCHROME C OXIDASE ASSEMBLY FACTOR 7"/>
    <property type="match status" value="1"/>
</dbReference>
<evidence type="ECO:0000256" key="6">
    <source>
        <dbReference type="ARBA" id="ARBA00022737"/>
    </source>
</evidence>
<evidence type="ECO:0000256" key="11">
    <source>
        <dbReference type="RuleBase" id="RU366075"/>
    </source>
</evidence>
<dbReference type="SUPFAM" id="SSF81901">
    <property type="entry name" value="HCP-like"/>
    <property type="match status" value="1"/>
</dbReference>
<comment type="similarity">
    <text evidence="3 11">Belongs to the hcp beta-lactamase family.</text>
</comment>
<evidence type="ECO:0000256" key="4">
    <source>
        <dbReference type="ARBA" id="ARBA00012865"/>
    </source>
</evidence>
<evidence type="ECO:0000256" key="12">
    <source>
        <dbReference type="SAM" id="Phobius"/>
    </source>
</evidence>
<keyword evidence="7 11" id="KW-0378">Hydrolase</keyword>
<dbReference type="AlphaFoldDB" id="A0A347VTS8"/>
<evidence type="ECO:0000313" key="13">
    <source>
        <dbReference type="EMBL" id="MWV69959.1"/>
    </source>
</evidence>
<comment type="catalytic activity">
    <reaction evidence="1 11">
        <text>a beta-lactam + H2O = a substituted beta-amino acid</text>
        <dbReference type="Rhea" id="RHEA:20401"/>
        <dbReference type="ChEBI" id="CHEBI:15377"/>
        <dbReference type="ChEBI" id="CHEBI:35627"/>
        <dbReference type="ChEBI" id="CHEBI:140347"/>
        <dbReference type="EC" id="3.5.2.6"/>
    </reaction>
</comment>
<evidence type="ECO:0000256" key="9">
    <source>
        <dbReference type="ARBA" id="ARBA00023157"/>
    </source>
</evidence>
<protein>
    <recommendedName>
        <fullName evidence="4 11">Beta-lactamase</fullName>
        <ecNumber evidence="4 11">3.5.2.6</ecNumber>
    </recommendedName>
</protein>
<feature type="transmembrane region" description="Helical" evidence="12">
    <location>
        <begin position="29"/>
        <end position="45"/>
    </location>
</feature>
<evidence type="ECO:0000256" key="7">
    <source>
        <dbReference type="ARBA" id="ARBA00022801"/>
    </source>
</evidence>
<keyword evidence="12" id="KW-1133">Transmembrane helix</keyword>
<dbReference type="Gene3D" id="1.25.40.10">
    <property type="entry name" value="Tetratricopeptide repeat domain"/>
    <property type="match status" value="1"/>
</dbReference>
<evidence type="ECO:0000256" key="10">
    <source>
        <dbReference type="ARBA" id="ARBA00023251"/>
    </source>
</evidence>
<keyword evidence="12" id="KW-0812">Transmembrane</keyword>
<evidence type="ECO:0000313" key="15">
    <source>
        <dbReference type="Proteomes" id="UP000029714"/>
    </source>
</evidence>
<evidence type="ECO:0000313" key="16">
    <source>
        <dbReference type="Proteomes" id="UP000477070"/>
    </source>
</evidence>
<keyword evidence="15" id="KW-1185">Reference proteome</keyword>
<dbReference type="GO" id="GO:0008800">
    <property type="term" value="F:beta-lactamase activity"/>
    <property type="evidence" value="ECO:0007669"/>
    <property type="project" value="UniProtKB-UniRule"/>
</dbReference>
<dbReference type="OrthoDB" id="5329840at2"/>
<dbReference type="EMBL" id="QBIU01000001">
    <property type="protein sequence ID" value="MWV69959.1"/>
    <property type="molecule type" value="Genomic_DNA"/>
</dbReference>
<evidence type="ECO:0000313" key="14">
    <source>
        <dbReference type="EMBL" id="TLD92369.1"/>
    </source>
</evidence>
<dbReference type="SMART" id="SM00671">
    <property type="entry name" value="SEL1"/>
    <property type="match status" value="3"/>
</dbReference>
<dbReference type="InterPro" id="IPR006597">
    <property type="entry name" value="Sel1-like"/>
</dbReference>
<dbReference type="Pfam" id="PF08238">
    <property type="entry name" value="Sel1"/>
    <property type="match status" value="3"/>
</dbReference>
<dbReference type="Proteomes" id="UP000477070">
    <property type="component" value="Unassembled WGS sequence"/>
</dbReference>
<reference evidence="14" key="3">
    <citation type="submission" date="2018-04" db="EMBL/GenBank/DDBJ databases">
        <authorList>
            <person name="Sheh A."/>
            <person name="Shen Z."/>
            <person name="Mannion A.J."/>
            <person name="Fox J.G."/>
        </authorList>
    </citation>
    <scope>NUCLEOTIDE SEQUENCE</scope>
    <source>
        <strain evidence="14">MIT 97-6194</strain>
    </source>
</reference>
<reference evidence="13 16" key="4">
    <citation type="submission" date="2019-12" db="EMBL/GenBank/DDBJ databases">
        <title>Multi-Generational Helicobacter saguini Isolates.</title>
        <authorList>
            <person name="Mannion A."/>
            <person name="Shen Z."/>
            <person name="Fox J.G."/>
        </authorList>
    </citation>
    <scope>NUCLEOTIDE SEQUENCE [LARGE SCALE GENOMIC DNA]</scope>
    <source>
        <strain evidence="13">16-048</strain>
        <strain evidence="16">16-048 (F4)</strain>
    </source>
</reference>
<dbReference type="PANTHER" id="PTHR13891">
    <property type="entry name" value="CYTOCHROME C OXIDASE ASSEMBLY FACTOR 7"/>
    <property type="match status" value="1"/>
</dbReference>
<dbReference type="EC" id="3.5.2.6" evidence="4 11"/>
<evidence type="ECO:0000256" key="2">
    <source>
        <dbReference type="ARBA" id="ARBA00004613"/>
    </source>
</evidence>
<evidence type="ECO:0000256" key="1">
    <source>
        <dbReference type="ARBA" id="ARBA00001526"/>
    </source>
</evidence>
<comment type="caution">
    <text evidence="14">The sequence shown here is derived from an EMBL/GenBank/DDBJ whole genome shotgun (WGS) entry which is preliminary data.</text>
</comment>
<comment type="subcellular location">
    <subcellularLocation>
        <location evidence="2 11">Secreted</location>
    </subcellularLocation>
</comment>
<organism evidence="14 15">
    <name type="scientific">Helicobacter saguini</name>
    <dbReference type="NCBI Taxonomy" id="1548018"/>
    <lineage>
        <taxon>Bacteria</taxon>
        <taxon>Pseudomonadati</taxon>
        <taxon>Campylobacterota</taxon>
        <taxon>Epsilonproteobacteria</taxon>
        <taxon>Campylobacterales</taxon>
        <taxon>Helicobacteraceae</taxon>
        <taxon>Helicobacter</taxon>
    </lineage>
</organism>
<sequence>MNTKSFKYNRQNTDICVSFRIKKECVLKYLKYYIFALIFTLFSYAQTTQRPQVEPLFGALTEQEWKYTYNFCMQNNANACNYLIENGLASAINCYGPQCSTIGIIYMIAGRYDEAIDYFERLCEEGDVRGCGSAGDTYYFYLRDFFKAKEFYEKSCKLKNSASCYELGVMYGNGEGVRQSFKHEDDYYGRACSGKEALGCYNLGVLYQNRTDVKGNHEKAKEYFGKACDYGYQFGCDKYREYNEIGVK</sequence>
<reference evidence="14 15" key="2">
    <citation type="journal article" date="2016" name="Infect. Immun.">
        <title>Helicobacter saguini, a Novel Helicobacter Isolated from Cotton-Top Tamarins with Ulcerative Colitis, Has Proinflammatory Properties and Induces Typhlocolitis and Dysplasia in Gnotobiotic IL-10-/- Mice.</title>
        <authorList>
            <person name="Shen Z."/>
            <person name="Mannion A."/>
            <person name="Whary M.T."/>
            <person name="Muthupalani S."/>
            <person name="Sheh A."/>
            <person name="Feng Y."/>
            <person name="Gong G."/>
            <person name="Vandamme P."/>
            <person name="Holcombe H.R."/>
            <person name="Paster B.J."/>
            <person name="Fox J.G."/>
        </authorList>
    </citation>
    <scope>NUCLEOTIDE SEQUENCE [LARGE SCALE GENOMIC DNA]</scope>
    <source>
        <strain evidence="14 15">MIT 97-6194</strain>
    </source>
</reference>
<keyword evidence="12" id="KW-0472">Membrane</keyword>
<proteinExistence type="inferred from homology"/>
<gene>
    <name evidence="13" type="ORF">DCO61_08085</name>
    <name evidence="14" type="ORF">LS64_010260</name>
</gene>
<evidence type="ECO:0000256" key="5">
    <source>
        <dbReference type="ARBA" id="ARBA00022525"/>
    </source>
</evidence>
<dbReference type="GO" id="GO:0005576">
    <property type="term" value="C:extracellular region"/>
    <property type="evidence" value="ECO:0007669"/>
    <property type="project" value="UniProtKB-SubCell"/>
</dbReference>
<evidence type="ECO:0000256" key="8">
    <source>
        <dbReference type="ARBA" id="ARBA00022803"/>
    </source>
</evidence>